<evidence type="ECO:0000313" key="3">
    <source>
        <dbReference type="EMBL" id="MDY5147144.1"/>
    </source>
</evidence>
<comment type="caution">
    <text evidence="3">The sequence shown here is derived from an EMBL/GenBank/DDBJ whole genome shotgun (WGS) entry which is preliminary data.</text>
</comment>
<keyword evidence="4" id="KW-1185">Reference proteome</keyword>
<feature type="transmembrane region" description="Helical" evidence="2">
    <location>
        <begin position="20"/>
        <end position="39"/>
    </location>
</feature>
<accession>A0ABU5GEG9</accession>
<evidence type="ECO:0000256" key="2">
    <source>
        <dbReference type="SAM" id="Phobius"/>
    </source>
</evidence>
<proteinExistence type="predicted"/>
<feature type="transmembrane region" description="Helical" evidence="2">
    <location>
        <begin position="86"/>
        <end position="108"/>
    </location>
</feature>
<dbReference type="GeneID" id="92813005"/>
<sequence>MVRVSPDPDWTPVPFRQSWSGHLIAGTLTAIGIVIALALSRLFLPHQVNFFALLLIVVLSTVAVEFLSTIPHLWQQQRFHHPHPGGWLPPLCRIVFFAGVYFLVTLALTWDSRQALICGGVATAVVLIEVFGLREWQSGLTTAEEREATLKAKKALEEIAIEARIERREKARRRAEERRKRLGLPEDTSPIITVKPGGFEFRPHRVNFIPPRAEPDAAGQPDDQPDDRSDERPQAVQD</sequence>
<evidence type="ECO:0000256" key="1">
    <source>
        <dbReference type="SAM" id="MobiDB-lite"/>
    </source>
</evidence>
<feature type="transmembrane region" description="Helical" evidence="2">
    <location>
        <begin position="51"/>
        <end position="74"/>
    </location>
</feature>
<keyword evidence="2" id="KW-0472">Membrane</keyword>
<reference evidence="3 4" key="1">
    <citation type="submission" date="2023-10" db="EMBL/GenBank/DDBJ databases">
        <title>Whole Genome based description of the genera Actinobaculum and Actinotignum reveals a complex phylogenetic relationship within the species included in the genus Actinotignum.</title>
        <authorList>
            <person name="Jensen C.S."/>
            <person name="Dargis R."/>
            <person name="Kemp M."/>
            <person name="Christensen J.J."/>
        </authorList>
    </citation>
    <scope>NUCLEOTIDE SEQUENCE [LARGE SCALE GENOMIC DNA]</scope>
    <source>
        <strain evidence="3 4">SLA_B089</strain>
    </source>
</reference>
<dbReference type="EMBL" id="JAWNFY010000032">
    <property type="protein sequence ID" value="MDY5147144.1"/>
    <property type="molecule type" value="Genomic_DNA"/>
</dbReference>
<dbReference type="Proteomes" id="UP001284901">
    <property type="component" value="Unassembled WGS sequence"/>
</dbReference>
<feature type="transmembrane region" description="Helical" evidence="2">
    <location>
        <begin position="115"/>
        <end position="133"/>
    </location>
</feature>
<keyword evidence="2" id="KW-0812">Transmembrane</keyword>
<gene>
    <name evidence="3" type="ORF">R6P33_08960</name>
</gene>
<feature type="region of interest" description="Disordered" evidence="1">
    <location>
        <begin position="203"/>
        <end position="238"/>
    </location>
</feature>
<name>A0ABU5GEG9_9ACTO</name>
<evidence type="ECO:0000313" key="4">
    <source>
        <dbReference type="Proteomes" id="UP001284901"/>
    </source>
</evidence>
<feature type="compositionally biased region" description="Basic and acidic residues" evidence="1">
    <location>
        <begin position="226"/>
        <end position="238"/>
    </location>
</feature>
<protein>
    <submittedName>
        <fullName evidence="3">Uncharacterized protein</fullName>
    </submittedName>
</protein>
<organism evidence="3 4">
    <name type="scientific">Actinotignum timonense</name>
    <dbReference type="NCBI Taxonomy" id="1870995"/>
    <lineage>
        <taxon>Bacteria</taxon>
        <taxon>Bacillati</taxon>
        <taxon>Actinomycetota</taxon>
        <taxon>Actinomycetes</taxon>
        <taxon>Actinomycetales</taxon>
        <taxon>Actinomycetaceae</taxon>
        <taxon>Actinotignum</taxon>
    </lineage>
</organism>
<dbReference type="RefSeq" id="WP_143231789.1">
    <property type="nucleotide sequence ID" value="NZ_CAUPFC010000029.1"/>
</dbReference>
<keyword evidence="2" id="KW-1133">Transmembrane helix</keyword>